<dbReference type="Pfam" id="PF00126">
    <property type="entry name" value="HTH_1"/>
    <property type="match status" value="1"/>
</dbReference>
<proteinExistence type="inferred from homology"/>
<evidence type="ECO:0000256" key="2">
    <source>
        <dbReference type="ARBA" id="ARBA00023015"/>
    </source>
</evidence>
<keyword evidence="4" id="KW-0804">Transcription</keyword>
<dbReference type="Gene3D" id="1.10.10.10">
    <property type="entry name" value="Winged helix-like DNA-binding domain superfamily/Winged helix DNA-binding domain"/>
    <property type="match status" value="1"/>
</dbReference>
<sequence>MESRHLLTFLTVVEAGSFTKAALKLGYAQSSITSQIQALETELEVPLFDRIGKKIKVTDAGRRLLPYAQEISKMHTLAKDALRSHEEISGTLTIGSPESLAAFRLPGIIREYRQNFPQVKIMLKPGLCWEMTSMVQNGELDLAFLLQPAEETKDLELEILVQEQMALVAPAGHPLADHGLVTPSDLKHETLLYTEPGCTYRTLFERQLNNQGVFPEQKLEFWSIEAIKQCVMAGLGLSLLPQISVHQELAEGKLVKLEWDDRPLRLSTQMVVHKKKWKSPALEAFLEIAKRHGAAWREEETLYGLGHDLNHNLHGNLSENMNKNRNENLEETI</sequence>
<dbReference type="PROSITE" id="PS50931">
    <property type="entry name" value="HTH_LYSR"/>
    <property type="match status" value="1"/>
</dbReference>
<dbReference type="PANTHER" id="PTHR30126:SF100">
    <property type="entry name" value="LYSR-FAMILY TRANSCRIPTIONAL REGULATOR"/>
    <property type="match status" value="1"/>
</dbReference>
<comment type="caution">
    <text evidence="6">The sequence shown here is derived from an EMBL/GenBank/DDBJ whole genome shotgun (WGS) entry which is preliminary data.</text>
</comment>
<dbReference type="InterPro" id="IPR000847">
    <property type="entry name" value="LysR_HTH_N"/>
</dbReference>
<dbReference type="SUPFAM" id="SSF53850">
    <property type="entry name" value="Periplasmic binding protein-like II"/>
    <property type="match status" value="1"/>
</dbReference>
<dbReference type="Gene3D" id="3.40.190.290">
    <property type="match status" value="1"/>
</dbReference>
<dbReference type="SUPFAM" id="SSF46785">
    <property type="entry name" value="Winged helix' DNA-binding domain"/>
    <property type="match status" value="1"/>
</dbReference>
<gene>
    <name evidence="6" type="primary">ywqM</name>
    <name evidence="6" type="ORF">GCM10010917_00300</name>
</gene>
<evidence type="ECO:0000313" key="6">
    <source>
        <dbReference type="EMBL" id="GGA19639.1"/>
    </source>
</evidence>
<organism evidence="6 7">
    <name type="scientific">Paenibacillus physcomitrellae</name>
    <dbReference type="NCBI Taxonomy" id="1619311"/>
    <lineage>
        <taxon>Bacteria</taxon>
        <taxon>Bacillati</taxon>
        <taxon>Bacillota</taxon>
        <taxon>Bacilli</taxon>
        <taxon>Bacillales</taxon>
        <taxon>Paenibacillaceae</taxon>
        <taxon>Paenibacillus</taxon>
    </lineage>
</organism>
<dbReference type="InterPro" id="IPR036388">
    <property type="entry name" value="WH-like_DNA-bd_sf"/>
</dbReference>
<evidence type="ECO:0000313" key="7">
    <source>
        <dbReference type="Proteomes" id="UP000609323"/>
    </source>
</evidence>
<dbReference type="InterPro" id="IPR036390">
    <property type="entry name" value="WH_DNA-bd_sf"/>
</dbReference>
<evidence type="ECO:0000256" key="4">
    <source>
        <dbReference type="ARBA" id="ARBA00023163"/>
    </source>
</evidence>
<dbReference type="CDD" id="cd05466">
    <property type="entry name" value="PBP2_LTTR_substrate"/>
    <property type="match status" value="1"/>
</dbReference>
<dbReference type="PRINTS" id="PR00039">
    <property type="entry name" value="HTHLYSR"/>
</dbReference>
<feature type="domain" description="HTH lysR-type" evidence="5">
    <location>
        <begin position="1"/>
        <end position="58"/>
    </location>
</feature>
<evidence type="ECO:0000259" key="5">
    <source>
        <dbReference type="PROSITE" id="PS50931"/>
    </source>
</evidence>
<keyword evidence="2" id="KW-0805">Transcription regulation</keyword>
<name>A0ABQ1FMB0_9BACL</name>
<accession>A0ABQ1FMB0</accession>
<dbReference type="RefSeq" id="WP_094093724.1">
    <property type="nucleotide sequence ID" value="NZ_BMHF01000001.1"/>
</dbReference>
<dbReference type="Proteomes" id="UP000609323">
    <property type="component" value="Unassembled WGS sequence"/>
</dbReference>
<dbReference type="InterPro" id="IPR005119">
    <property type="entry name" value="LysR_subst-bd"/>
</dbReference>
<evidence type="ECO:0000256" key="3">
    <source>
        <dbReference type="ARBA" id="ARBA00023125"/>
    </source>
</evidence>
<protein>
    <submittedName>
        <fullName evidence="6">HTH-type transcriptional regulator YwqM</fullName>
    </submittedName>
</protein>
<dbReference type="Pfam" id="PF03466">
    <property type="entry name" value="LysR_substrate"/>
    <property type="match status" value="1"/>
</dbReference>
<keyword evidence="3" id="KW-0238">DNA-binding</keyword>
<dbReference type="EMBL" id="BMHF01000001">
    <property type="protein sequence ID" value="GGA19639.1"/>
    <property type="molecule type" value="Genomic_DNA"/>
</dbReference>
<keyword evidence="7" id="KW-1185">Reference proteome</keyword>
<dbReference type="PANTHER" id="PTHR30126">
    <property type="entry name" value="HTH-TYPE TRANSCRIPTIONAL REGULATOR"/>
    <property type="match status" value="1"/>
</dbReference>
<reference evidence="7" key="1">
    <citation type="journal article" date="2019" name="Int. J. Syst. Evol. Microbiol.">
        <title>The Global Catalogue of Microorganisms (GCM) 10K type strain sequencing project: providing services to taxonomists for standard genome sequencing and annotation.</title>
        <authorList>
            <consortium name="The Broad Institute Genomics Platform"/>
            <consortium name="The Broad Institute Genome Sequencing Center for Infectious Disease"/>
            <person name="Wu L."/>
            <person name="Ma J."/>
        </authorList>
    </citation>
    <scope>NUCLEOTIDE SEQUENCE [LARGE SCALE GENOMIC DNA]</scope>
    <source>
        <strain evidence="7">CGMCC 1.15044</strain>
    </source>
</reference>
<evidence type="ECO:0000256" key="1">
    <source>
        <dbReference type="ARBA" id="ARBA00009437"/>
    </source>
</evidence>
<comment type="similarity">
    <text evidence="1">Belongs to the LysR transcriptional regulatory family.</text>
</comment>